<gene>
    <name evidence="1" type="ORF">EVAR_93441_1</name>
</gene>
<accession>A0A4C1TJ70</accession>
<dbReference type="AlphaFoldDB" id="A0A4C1TJ70"/>
<keyword evidence="2" id="KW-1185">Reference proteome</keyword>
<proteinExistence type="predicted"/>
<name>A0A4C1TJ70_EUMVA</name>
<sequence length="124" mass="13642">MQTASDKCVLAYVKSSVPDLVNASAAMVFSSRAQSSTPRFATKTPWEVSVSSNSDDVPLSRVSRSYSAVRTHKYLKRHQLNIRPYCTVFRRTAGRLAGIQNNYKTSSRSCTYPGECCLRNGGPG</sequence>
<comment type="caution">
    <text evidence="1">The sequence shown here is derived from an EMBL/GenBank/DDBJ whole genome shotgun (WGS) entry which is preliminary data.</text>
</comment>
<evidence type="ECO:0000313" key="2">
    <source>
        <dbReference type="Proteomes" id="UP000299102"/>
    </source>
</evidence>
<reference evidence="1 2" key="1">
    <citation type="journal article" date="2019" name="Commun. Biol.">
        <title>The bagworm genome reveals a unique fibroin gene that provides high tensile strength.</title>
        <authorList>
            <person name="Kono N."/>
            <person name="Nakamura H."/>
            <person name="Ohtoshi R."/>
            <person name="Tomita M."/>
            <person name="Numata K."/>
            <person name="Arakawa K."/>
        </authorList>
    </citation>
    <scope>NUCLEOTIDE SEQUENCE [LARGE SCALE GENOMIC DNA]</scope>
</reference>
<dbReference type="Proteomes" id="UP000299102">
    <property type="component" value="Unassembled WGS sequence"/>
</dbReference>
<dbReference type="EMBL" id="BGZK01000065">
    <property type="protein sequence ID" value="GBP14562.1"/>
    <property type="molecule type" value="Genomic_DNA"/>
</dbReference>
<organism evidence="1 2">
    <name type="scientific">Eumeta variegata</name>
    <name type="common">Bagworm moth</name>
    <name type="synonym">Eumeta japonica</name>
    <dbReference type="NCBI Taxonomy" id="151549"/>
    <lineage>
        <taxon>Eukaryota</taxon>
        <taxon>Metazoa</taxon>
        <taxon>Ecdysozoa</taxon>
        <taxon>Arthropoda</taxon>
        <taxon>Hexapoda</taxon>
        <taxon>Insecta</taxon>
        <taxon>Pterygota</taxon>
        <taxon>Neoptera</taxon>
        <taxon>Endopterygota</taxon>
        <taxon>Lepidoptera</taxon>
        <taxon>Glossata</taxon>
        <taxon>Ditrysia</taxon>
        <taxon>Tineoidea</taxon>
        <taxon>Psychidae</taxon>
        <taxon>Oiketicinae</taxon>
        <taxon>Eumeta</taxon>
    </lineage>
</organism>
<protein>
    <submittedName>
        <fullName evidence="1">Uncharacterized protein</fullName>
    </submittedName>
</protein>
<evidence type="ECO:0000313" key="1">
    <source>
        <dbReference type="EMBL" id="GBP14562.1"/>
    </source>
</evidence>